<protein>
    <recommendedName>
        <fullName evidence="2">Schlafen AlbA-2 domain-containing protein</fullName>
    </recommendedName>
</protein>
<name>A0A150TQI1_SORCE</name>
<dbReference type="PANTHER" id="PTHR30595:SF6">
    <property type="entry name" value="SCHLAFEN ALBA-2 DOMAIN-CONTAINING PROTEIN"/>
    <property type="match status" value="1"/>
</dbReference>
<feature type="domain" description="Schlafen AlbA-2" evidence="2">
    <location>
        <begin position="14"/>
        <end position="142"/>
    </location>
</feature>
<dbReference type="Gene3D" id="3.30.565.60">
    <property type="match status" value="1"/>
</dbReference>
<comment type="caution">
    <text evidence="3">The sequence shown here is derived from an EMBL/GenBank/DDBJ whole genome shotgun (WGS) entry which is preliminary data.</text>
</comment>
<reference evidence="3 4" key="1">
    <citation type="submission" date="2014-02" db="EMBL/GenBank/DDBJ databases">
        <title>The small core and large imbalanced accessory genome model reveals a collaborative survival strategy of Sorangium cellulosum strains in nature.</title>
        <authorList>
            <person name="Han K."/>
            <person name="Peng R."/>
            <person name="Blom J."/>
            <person name="Li Y.-Z."/>
        </authorList>
    </citation>
    <scope>NUCLEOTIDE SEQUENCE [LARGE SCALE GENOMIC DNA]</scope>
    <source>
        <strain evidence="3 4">So0007-03</strain>
    </source>
</reference>
<accession>A0A150TQI1</accession>
<evidence type="ECO:0000259" key="2">
    <source>
        <dbReference type="Pfam" id="PF04326"/>
    </source>
</evidence>
<dbReference type="InterPro" id="IPR038475">
    <property type="entry name" value="RecG_C_sf"/>
</dbReference>
<dbReference type="Pfam" id="PF04326">
    <property type="entry name" value="SLFN_AlbA_2"/>
    <property type="match status" value="1"/>
</dbReference>
<evidence type="ECO:0000256" key="1">
    <source>
        <dbReference type="SAM" id="MobiDB-lite"/>
    </source>
</evidence>
<dbReference type="InterPro" id="IPR038461">
    <property type="entry name" value="Schlafen_AlbA_2_dom_sf"/>
</dbReference>
<dbReference type="Gene3D" id="3.30.950.30">
    <property type="entry name" value="Schlafen, AAA domain"/>
    <property type="match status" value="1"/>
</dbReference>
<dbReference type="PANTHER" id="PTHR30595">
    <property type="entry name" value="GLPR-RELATED TRANSCRIPTIONAL REPRESSOR"/>
    <property type="match status" value="1"/>
</dbReference>
<proteinExistence type="predicted"/>
<feature type="compositionally biased region" description="Basic residues" evidence="1">
    <location>
        <begin position="436"/>
        <end position="446"/>
    </location>
</feature>
<feature type="region of interest" description="Disordered" evidence="1">
    <location>
        <begin position="420"/>
        <end position="476"/>
    </location>
</feature>
<dbReference type="EMBL" id="JEME01001523">
    <property type="protein sequence ID" value="KYG06932.1"/>
    <property type="molecule type" value="Genomic_DNA"/>
</dbReference>
<evidence type="ECO:0000313" key="4">
    <source>
        <dbReference type="Proteomes" id="UP000075502"/>
    </source>
</evidence>
<dbReference type="AlphaFoldDB" id="A0A150TQI1"/>
<evidence type="ECO:0000313" key="3">
    <source>
        <dbReference type="EMBL" id="KYG06932.1"/>
    </source>
</evidence>
<gene>
    <name evidence="3" type="ORF">BE21_32000</name>
</gene>
<dbReference type="Proteomes" id="UP000075502">
    <property type="component" value="Unassembled WGS sequence"/>
</dbReference>
<dbReference type="Pfam" id="PF13749">
    <property type="entry name" value="HATPase_c_4"/>
    <property type="match status" value="1"/>
</dbReference>
<organism evidence="3 4">
    <name type="scientific">Sorangium cellulosum</name>
    <name type="common">Polyangium cellulosum</name>
    <dbReference type="NCBI Taxonomy" id="56"/>
    <lineage>
        <taxon>Bacteria</taxon>
        <taxon>Pseudomonadati</taxon>
        <taxon>Myxococcota</taxon>
        <taxon>Polyangia</taxon>
        <taxon>Polyangiales</taxon>
        <taxon>Polyangiaceae</taxon>
        <taxon>Sorangium</taxon>
    </lineage>
</organism>
<dbReference type="InterPro" id="IPR007421">
    <property type="entry name" value="Schlafen_AlbA_2_dom"/>
</dbReference>
<sequence length="476" mass="52435">MTARIDLVELARRESERTEWKENVADVNDVVETITAFANDLQNLGGGYVVCGAKEEKDESGFPKLVRTGLTAARLKEVENIVLTRCRDRVSPPLAPLVEELESDDPQRRILVILQPATGSAHTFRRSNEGAKHIVRVSRSTIEARNGLLKDLLVRKGALEPWDRRPCNAATVNDIDLLTLRDALQRMGVFTPDRGVEPYLVDGVQLSPFVPSLCVAEPLSGVLRPRNFAVLLFGREPQRFIPGAFSIFSAYPGLDRTAPVARRVEIPGTLLDQARRLQELLDAEAVTLFDKTDLEAPNAQKYPRRALQEAMVNALAHRDYELVDPGRFTSYRDRIELVSPGSLPVGVTLENLRTGSVTPRWRNQALAWFLSRLQLAQAEGQGIQTIRSTMKAAGCPPPIFDATEVSVTCVLRAHPRFESAMRGKTMSRGGAAKPAASKKTKPKAKTAKPTSNPAAKPRKTGTKATQKSSKKGLRRG</sequence>